<feature type="domain" description="ELP1 N-terminal second beta-propeller" evidence="8">
    <location>
        <begin position="377"/>
        <end position="638"/>
    </location>
</feature>
<dbReference type="Proteomes" id="UP000053447">
    <property type="component" value="Unassembled WGS sequence"/>
</dbReference>
<keyword evidence="3 5" id="KW-0963">Cytoplasm</keyword>
<comment type="subcellular location">
    <subcellularLocation>
        <location evidence="5">Cytoplasm</location>
    </subcellularLocation>
    <subcellularLocation>
        <location evidence="5">Nucleus</location>
    </subcellularLocation>
</comment>
<evidence type="ECO:0000259" key="7">
    <source>
        <dbReference type="Pfam" id="PF04762"/>
    </source>
</evidence>
<feature type="domain" description="ELP1 alpha-solenoid" evidence="10">
    <location>
        <begin position="662"/>
        <end position="864"/>
    </location>
</feature>
<feature type="domain" description="ELP1 TPR" evidence="9">
    <location>
        <begin position="874"/>
        <end position="1032"/>
    </location>
</feature>
<dbReference type="UniPathway" id="UPA00988"/>
<dbReference type="InterPro" id="IPR056164">
    <property type="entry name" value="Beta-prop_ELP1_1st"/>
</dbReference>
<evidence type="ECO:0000256" key="3">
    <source>
        <dbReference type="ARBA" id="ARBA00022490"/>
    </source>
</evidence>
<dbReference type="GO" id="GO:0005829">
    <property type="term" value="C:cytosol"/>
    <property type="evidence" value="ECO:0007669"/>
    <property type="project" value="TreeGrafter"/>
</dbReference>
<dbReference type="InterPro" id="IPR056169">
    <property type="entry name" value="HB_ELP1"/>
</dbReference>
<dbReference type="AlphaFoldDB" id="A0A0W4ZW61"/>
<evidence type="ECO:0000259" key="11">
    <source>
        <dbReference type="Pfam" id="PF23936"/>
    </source>
</evidence>
<dbReference type="InterPro" id="IPR056166">
    <property type="entry name" value="TPR_ELP1"/>
</dbReference>
<dbReference type="Pfam" id="PF23797">
    <property type="entry name" value="Beta-prop_ELP1_2nd"/>
    <property type="match status" value="1"/>
</dbReference>
<dbReference type="Pfam" id="PF23878">
    <property type="entry name" value="TPR_ELP1"/>
    <property type="match status" value="1"/>
</dbReference>
<evidence type="ECO:0000313" key="12">
    <source>
        <dbReference type="EMBL" id="KTW32610.1"/>
    </source>
</evidence>
<dbReference type="PIRSF" id="PIRSF017233">
    <property type="entry name" value="IKAP"/>
    <property type="match status" value="1"/>
</dbReference>
<evidence type="ECO:0000259" key="8">
    <source>
        <dbReference type="Pfam" id="PF23797"/>
    </source>
</evidence>
<evidence type="ECO:0000256" key="6">
    <source>
        <dbReference type="SAM" id="Coils"/>
    </source>
</evidence>
<evidence type="ECO:0000259" key="9">
    <source>
        <dbReference type="Pfam" id="PF23878"/>
    </source>
</evidence>
<comment type="function">
    <text evidence="5">Component of the elongator complex which is required for multiple tRNA modifications, including mcm5U (5-methoxycarbonylmethyl uridine), mcm5s2U (5-methoxycarbonylmethyl-2-thiouridine), and ncm5U (5-carbamoylmethyl uridine). The elongator complex catalyzes formation of carboxymethyluridine in the wobble base at position 34 in tRNAs.</text>
</comment>
<dbReference type="GeneID" id="28938617"/>
<dbReference type="InterPro" id="IPR056165">
    <property type="entry name" value="Beta-prop_ELP1_2nd"/>
</dbReference>
<sequence length="1247" mass="143612">MYNLTTLKIENIILSDEDKKKANISNISFDPGSQSAENGNISLICCKEAFCDLYSLLETEILDFQFLSEIRACCLIMKNGDIILVHNNASVSKEQVEIIGSVDGGIVAAKWAPDETVLAICTGNAKFLLMSQNFETISEIPLLESDINISNHVSVGWGRSETQFQGKRSKTAPRDPTIPEKIDKGLLSHLDDKLTRISWREDGAFVSLSRIDVETRRIIRVFSRNGALDSVSQPVDYLESLLAWKPSGSVIASIQRKPEELDVIFFERNGLRHGEFSLKLLLSNEEPILDIQWNSDSSLLSILVSNKIQLWYMSNYHWHLKYEIKFKSSKSISIKWHPEIPLMLSLINDGNLLLYHFTWIIISSPLNLSYDYGTVAVIDGDNLRLTPFKIANVPPPLSFRDIKLSRIPTSISISKDSNCILSLAENIVEIIHWPLNIDSAAFPEITNKLDLTELVDDAYYPRQILYLEDNIFCILFDVCNKSDILFFLFNSYKEVKLLNNISFEPKIALIDLGLYEKSIVAESIEGKVFNLSLEKDYKISNILLFSLPLLCCYMKSTLYLENKIIFFLSDSGKLFANDQLISTNCTSFICSKEYLVFTTTSHLVKFVKLTSKIDDFIIPSDNVTNIEVRFIEKGSKIISIIPSITALIFQMPRGNIETIYPRILVLSEIYESIKLKKYNHAFLSCRTHRIDTNILYDYNPSQFLNNVHLFINQIDSSEYLNLFLSTLKEDNLTETLYNIELKKESNIAFEKKVTNTSFSKVNTICDHVLKALEIYSDDKYMESILTAHLSKIPADYDSALKLIINLKNINLNNAQKAIKYICILADVNMLYNHALSLYDLQLALYIAQNSQKDPKEYLPFLQDLQKQTVNRRCFTIDNYLEKYEKALTYLVKLGNDVFNEICDYVVLHNLYREAMKAFKDDPVSYNKILELYAVYHEKNNHFKESALAYEILNNYEYAIAMYKKAGLWRKALTLAMKSKISSDDMNKLAESLSCIMQDKRKFCDAADIEIYYLKNLKEGLRLLCKSFDYNKAYELAQYYNSSELIQDIIIPGLLEGFFELTELFYELSSQLKIQVERVRVIRKKREQNSQTYFDSKDNEDIPDNISLADTNTSTSVSIFTRYSTYTTTTNINEKKDKANRREERKKAYKQKGSIWEEEYLLNSISRLIDRLEDARKDAEKTIQGLLLEKLNEKANLLQKQMTCLVEDVKECLEEMFSYTIENLPENMKNSIRTLPIVRPINELKILV</sequence>
<dbReference type="PANTHER" id="PTHR12747">
    <property type="entry name" value="ELONGATOR COMPLEX PROTEIN 1"/>
    <property type="match status" value="1"/>
</dbReference>
<dbReference type="GO" id="GO:0000049">
    <property type="term" value="F:tRNA binding"/>
    <property type="evidence" value="ECO:0007669"/>
    <property type="project" value="EnsemblFungi"/>
</dbReference>
<dbReference type="GO" id="GO:0033588">
    <property type="term" value="C:elongator holoenzyme complex"/>
    <property type="evidence" value="ECO:0007669"/>
    <property type="project" value="EnsemblFungi"/>
</dbReference>
<dbReference type="InterPro" id="IPR056167">
    <property type="entry name" value="A-sol_ELP1"/>
</dbReference>
<dbReference type="GO" id="GO:0006357">
    <property type="term" value="P:regulation of transcription by RNA polymerase II"/>
    <property type="evidence" value="ECO:0007669"/>
    <property type="project" value="EnsemblFungi"/>
</dbReference>
<comment type="pathway">
    <text evidence="1">tRNA modification; 5-methoxycarbonylmethyl-2-thiouridine-tRNA biosynthesis.</text>
</comment>
<accession>A0A0W4ZW61</accession>
<evidence type="ECO:0000259" key="10">
    <source>
        <dbReference type="Pfam" id="PF23925"/>
    </source>
</evidence>
<organism evidence="12 13">
    <name type="scientific">Pneumocystis jirovecii (strain RU7)</name>
    <name type="common">Human pneumocystis pneumonia agent</name>
    <dbReference type="NCBI Taxonomy" id="1408657"/>
    <lineage>
        <taxon>Eukaryota</taxon>
        <taxon>Fungi</taxon>
        <taxon>Dikarya</taxon>
        <taxon>Ascomycota</taxon>
        <taxon>Taphrinomycotina</taxon>
        <taxon>Pneumocystomycetes</taxon>
        <taxon>Pneumocystaceae</taxon>
        <taxon>Pneumocystis</taxon>
    </lineage>
</organism>
<dbReference type="Pfam" id="PF23925">
    <property type="entry name" value="A-sol_ELP1"/>
    <property type="match status" value="1"/>
</dbReference>
<dbReference type="OrthoDB" id="40048at2759"/>
<dbReference type="STRING" id="1408657.A0A0W4ZW61"/>
<name>A0A0W4ZW61_PNEJ7</name>
<dbReference type="PANTHER" id="PTHR12747:SF0">
    <property type="entry name" value="ELONGATOR COMPLEX PROTEIN 1"/>
    <property type="match status" value="1"/>
</dbReference>
<feature type="domain" description="ELP1 three-helical bundle" evidence="11">
    <location>
        <begin position="1045"/>
        <end position="1213"/>
    </location>
</feature>
<keyword evidence="13" id="KW-1185">Reference proteome</keyword>
<dbReference type="eggNOG" id="KOG1920">
    <property type="taxonomic scope" value="Eukaryota"/>
</dbReference>
<protein>
    <recommendedName>
        <fullName evidence="5">Elongator complex protein 1</fullName>
    </recommendedName>
</protein>
<gene>
    <name evidence="12" type="ORF">T551_00095</name>
</gene>
<dbReference type="Pfam" id="PF04762">
    <property type="entry name" value="Beta-prop_ELP1_1st"/>
    <property type="match status" value="1"/>
</dbReference>
<evidence type="ECO:0000313" key="13">
    <source>
        <dbReference type="Proteomes" id="UP000053447"/>
    </source>
</evidence>
<dbReference type="InterPro" id="IPR006849">
    <property type="entry name" value="Elp1"/>
</dbReference>
<comment type="caution">
    <text evidence="12">The sequence shown here is derived from an EMBL/GenBank/DDBJ whole genome shotgun (WGS) entry which is preliminary data.</text>
</comment>
<dbReference type="GO" id="GO:0042802">
    <property type="term" value="F:identical protein binding"/>
    <property type="evidence" value="ECO:0007669"/>
    <property type="project" value="EnsemblFungi"/>
</dbReference>
<dbReference type="Pfam" id="PF23936">
    <property type="entry name" value="HB_ELP1"/>
    <property type="match status" value="1"/>
</dbReference>
<evidence type="ECO:0000256" key="2">
    <source>
        <dbReference type="ARBA" id="ARBA00006086"/>
    </source>
</evidence>
<dbReference type="GO" id="GO:0005634">
    <property type="term" value="C:nucleus"/>
    <property type="evidence" value="ECO:0007669"/>
    <property type="project" value="UniProtKB-SubCell"/>
</dbReference>
<keyword evidence="4" id="KW-0819">tRNA processing</keyword>
<dbReference type="VEuPathDB" id="FungiDB:T551_00095"/>
<dbReference type="GO" id="GO:0002926">
    <property type="term" value="P:tRNA wobble base 5-methoxycarbonylmethyl-2-thiouridinylation"/>
    <property type="evidence" value="ECO:0007669"/>
    <property type="project" value="TreeGrafter"/>
</dbReference>
<evidence type="ECO:0000256" key="4">
    <source>
        <dbReference type="ARBA" id="ARBA00022694"/>
    </source>
</evidence>
<dbReference type="SUPFAM" id="SSF69322">
    <property type="entry name" value="Tricorn protease domain 2"/>
    <property type="match status" value="1"/>
</dbReference>
<keyword evidence="6" id="KW-0175">Coiled coil</keyword>
<evidence type="ECO:0000256" key="5">
    <source>
        <dbReference type="PIRNR" id="PIRNR017233"/>
    </source>
</evidence>
<dbReference type="RefSeq" id="XP_018231302.1">
    <property type="nucleotide sequence ID" value="XM_018372362.1"/>
</dbReference>
<evidence type="ECO:0000256" key="1">
    <source>
        <dbReference type="ARBA" id="ARBA00005043"/>
    </source>
</evidence>
<comment type="similarity">
    <text evidence="2 5">Belongs to the ELP1/IKA1 family.</text>
</comment>
<reference evidence="12" key="1">
    <citation type="submission" date="2015-06" db="EMBL/GenBank/DDBJ databases">
        <title>Mechanisms of Adaptation to a Mammalian Host Environment by Pneumocystis, an Opportunistic Pathogen of Immunosuppressed Patients.</title>
        <authorList>
            <consortium name="The Broad Institute Genomics Platform"/>
            <person name="Cuomo C.A."/>
            <person name="Ma L."/>
            <person name="Huang D.W."/>
            <person name="Kutty G."/>
            <person name="Bishop L."/>
            <person name="Fantoni G."/>
            <person name="Sherman B.T."/>
            <person name="Jiao X."/>
            <person name="Hu X."/>
            <person name="Yang J."/>
            <person name="Jones K."/>
            <person name="Raley C."/>
            <person name="Stephens R."/>
            <person name="Lempicki R.A."/>
            <person name="Kovacs J.A."/>
            <person name="Chen Z."/>
            <person name="Abouelleil A."/>
            <person name="Goldberg J."/>
            <person name="Priest M."/>
            <person name="Saif S."/>
            <person name="Sykes S."/>
            <person name="Young S."/>
            <person name="Zeng Q."/>
            <person name="Wortman J."/>
            <person name="Nusbaum C."/>
            <person name="Birren B."/>
            <person name="Gabriel S."/>
            <person name="Lander E."/>
        </authorList>
    </citation>
    <scope>NUCLEOTIDE SEQUENCE [LARGE SCALE GENOMIC DNA]</scope>
    <source>
        <strain evidence="12">RU7</strain>
    </source>
</reference>
<keyword evidence="5" id="KW-0539">Nucleus</keyword>
<feature type="domain" description="ELP1 first N-terminal beta-propeller" evidence="7">
    <location>
        <begin position="55"/>
        <end position="339"/>
    </location>
</feature>
<proteinExistence type="inferred from homology"/>
<dbReference type="EMBL" id="LFWA01000001">
    <property type="protein sequence ID" value="KTW32610.1"/>
    <property type="molecule type" value="Genomic_DNA"/>
</dbReference>
<feature type="coiled-coil region" evidence="6">
    <location>
        <begin position="1131"/>
        <end position="1207"/>
    </location>
</feature>